<gene>
    <name evidence="2" type="ORF">BRW62_12525</name>
</gene>
<organism evidence="2 3">
    <name type="scientific">Parathermosynechococcus lividus PCC 6715</name>
    <dbReference type="NCBI Taxonomy" id="1917166"/>
    <lineage>
        <taxon>Bacteria</taxon>
        <taxon>Bacillati</taxon>
        <taxon>Cyanobacteriota</taxon>
        <taxon>Cyanophyceae</taxon>
        <taxon>Acaryochloridales</taxon>
        <taxon>Thermosynechococcaceae</taxon>
        <taxon>Parathermosynechococcus</taxon>
    </lineage>
</organism>
<reference evidence="2 3" key="1">
    <citation type="submission" date="2016-11" db="EMBL/GenBank/DDBJ databases">
        <title>Complete genome sequence of thermophilic cyanobacteria strain Synechococcus sp. PCC6715.</title>
        <authorList>
            <person name="Tang J."/>
            <person name="Daroch M."/>
            <person name="Liang Y."/>
            <person name="Jiang D."/>
            <person name="Shah M."/>
        </authorList>
    </citation>
    <scope>NUCLEOTIDE SEQUENCE [LARGE SCALE GENOMIC DNA]</scope>
    <source>
        <strain evidence="2 3">PCC 6715</strain>
    </source>
</reference>
<dbReference type="AlphaFoldDB" id="A0A2D2Q4L3"/>
<name>A0A2D2Q4L3_PARLV</name>
<dbReference type="OrthoDB" id="426076at2"/>
<feature type="transmembrane region" description="Helical" evidence="1">
    <location>
        <begin position="20"/>
        <end position="47"/>
    </location>
</feature>
<proteinExistence type="predicted"/>
<reference evidence="3" key="2">
    <citation type="journal article" date="2022" name="Front. Microbiol.">
        <title>Comparative Genomic Analysis Revealed Distinct Molecular Components and Organization of CO2-Concentrating Mechanism in Thermophilic Cyanobacteria.</title>
        <authorList>
            <person name="Tang J."/>
            <person name="Zhou H."/>
            <person name="Yao D."/>
            <person name="Riaz S."/>
            <person name="You D."/>
            <person name="Klepacz-Smolka A."/>
            <person name="Daroch M."/>
        </authorList>
    </citation>
    <scope>NUCLEOTIDE SEQUENCE [LARGE SCALE GENOMIC DNA]</scope>
    <source>
        <strain evidence="3">PCC 6715</strain>
    </source>
</reference>
<keyword evidence="1" id="KW-0472">Membrane</keyword>
<evidence type="ECO:0000313" key="2">
    <source>
        <dbReference type="EMBL" id="ATS19415.1"/>
    </source>
</evidence>
<keyword evidence="1" id="KW-1133">Transmembrane helix</keyword>
<dbReference type="Proteomes" id="UP000231057">
    <property type="component" value="Chromosome"/>
</dbReference>
<dbReference type="NCBIfam" id="TIGR02532">
    <property type="entry name" value="IV_pilin_GFxxxE"/>
    <property type="match status" value="1"/>
</dbReference>
<dbReference type="EMBL" id="CP018092">
    <property type="protein sequence ID" value="ATS19415.1"/>
    <property type="molecule type" value="Genomic_DNA"/>
</dbReference>
<sequence length="275" mass="30107">MLMTRPSPWQRTLLSKGFTLAEVLASILVISLFTVAAMQAVVVAALFQSNARRFAEASNWIQDDLENIKIVAYDLCQTRFAQRKLAAPAQNTNTITLAFIEPYESDYKQAMPPEYWPNNQPMPPEYREYPTRGVCSLSSVTDGFRVGDEILIGSDAGTNRITAISGDTITLANTITSYRSAGTRVYARCRAGKSEGGFAAYLQSLLPPLGSGSGNTSTGTRTFINDTFSMSRTATRLAPAPFQTLELAYVVRDSNNNIVAQVTTEVVPNAFFRCP</sequence>
<keyword evidence="3" id="KW-1185">Reference proteome</keyword>
<protein>
    <recommendedName>
        <fullName evidence="4">Prepilin-type N-terminal cleavage/methylation domain-containing protein</fullName>
    </recommendedName>
</protein>
<dbReference type="InterPro" id="IPR012902">
    <property type="entry name" value="N_methyl_site"/>
</dbReference>
<evidence type="ECO:0000313" key="3">
    <source>
        <dbReference type="Proteomes" id="UP000231057"/>
    </source>
</evidence>
<keyword evidence="1" id="KW-0812">Transmembrane</keyword>
<evidence type="ECO:0008006" key="4">
    <source>
        <dbReference type="Google" id="ProtNLM"/>
    </source>
</evidence>
<dbReference type="KEGG" id="slw:BRW62_12525"/>
<evidence type="ECO:0000256" key="1">
    <source>
        <dbReference type="SAM" id="Phobius"/>
    </source>
</evidence>
<accession>A0A2D2Q4L3</accession>